<keyword evidence="5" id="KW-0804">Transcription</keyword>
<evidence type="ECO:0000256" key="3">
    <source>
        <dbReference type="ARBA" id="ARBA00023015"/>
    </source>
</evidence>
<dbReference type="GO" id="GO:0032993">
    <property type="term" value="C:protein-DNA complex"/>
    <property type="evidence" value="ECO:0007669"/>
    <property type="project" value="TreeGrafter"/>
</dbReference>
<dbReference type="OrthoDB" id="9795022at2"/>
<dbReference type="Pfam" id="PF00126">
    <property type="entry name" value="HTH_1"/>
    <property type="match status" value="1"/>
</dbReference>
<name>A0A090N835_AFIFE</name>
<dbReference type="GO" id="GO:0003700">
    <property type="term" value="F:DNA-binding transcription factor activity"/>
    <property type="evidence" value="ECO:0007669"/>
    <property type="project" value="InterPro"/>
</dbReference>
<keyword evidence="4" id="KW-0238">DNA-binding</keyword>
<dbReference type="FunFam" id="1.10.10.10:FF:000001">
    <property type="entry name" value="LysR family transcriptional regulator"/>
    <property type="match status" value="1"/>
</dbReference>
<dbReference type="InterPro" id="IPR036390">
    <property type="entry name" value="WH_DNA-bd_sf"/>
</dbReference>
<comment type="function">
    <text evidence="1">NodD regulates the expression of the nodABCFE genes which encode other nodulation proteins. NodD is also a negative regulator of its own expression. Binds flavonoids as inducers.</text>
</comment>
<gene>
    <name evidence="7" type="primary">hcaR</name>
    <name evidence="7" type="ORF">BN961_02874</name>
</gene>
<comment type="similarity">
    <text evidence="2">Belongs to the LysR transcriptional regulatory family.</text>
</comment>
<dbReference type="EMBL" id="CCAZ020000002">
    <property type="protein sequence ID" value="CEG09448.1"/>
    <property type="molecule type" value="Genomic_DNA"/>
</dbReference>
<evidence type="ECO:0000256" key="2">
    <source>
        <dbReference type="ARBA" id="ARBA00009437"/>
    </source>
</evidence>
<evidence type="ECO:0000256" key="5">
    <source>
        <dbReference type="ARBA" id="ARBA00023163"/>
    </source>
</evidence>
<dbReference type="Gene3D" id="3.40.190.10">
    <property type="entry name" value="Periplasmic binding protein-like II"/>
    <property type="match status" value="2"/>
</dbReference>
<dbReference type="Pfam" id="PF03466">
    <property type="entry name" value="LysR_substrate"/>
    <property type="match status" value="1"/>
</dbReference>
<dbReference type="InterPro" id="IPR036388">
    <property type="entry name" value="WH-like_DNA-bd_sf"/>
</dbReference>
<sequence>MFELNQLVCFVTLAEELHFGRAARRLAMTQPPLSRQIQLLEHHLDTKLFDRTSRTVRLTPAGERFLVEARQILRLAEGASSLAKKVALGKTGSIRIGFTAASAYDFVPRLVTACQAELPDVDLSLKEMVSGDQMEALGSGQIDIGFIRPLLVRHGIESMKVFAEGMCLAAPAGHPLARKRSPTLRDLHEQPFVMYSPHESRYFHELVVAQLAQANVQPRYVQYLGQVHSLLSLVRAGLGLALVPESATGLHLDNVVMRPVALRSKAPVEVHAVWRRDAASPLIPQIIAIAKRLAHRPRRR</sequence>
<dbReference type="SUPFAM" id="SSF53850">
    <property type="entry name" value="Periplasmic binding protein-like II"/>
    <property type="match status" value="1"/>
</dbReference>
<dbReference type="STRING" id="1035.BN961_02874"/>
<dbReference type="Gene3D" id="1.10.10.10">
    <property type="entry name" value="Winged helix-like DNA-binding domain superfamily/Winged helix DNA-binding domain"/>
    <property type="match status" value="1"/>
</dbReference>
<proteinExistence type="inferred from homology"/>
<dbReference type="SUPFAM" id="SSF46785">
    <property type="entry name" value="Winged helix' DNA-binding domain"/>
    <property type="match status" value="1"/>
</dbReference>
<evidence type="ECO:0000313" key="7">
    <source>
        <dbReference type="EMBL" id="CEG09448.1"/>
    </source>
</evidence>
<evidence type="ECO:0000313" key="8">
    <source>
        <dbReference type="Proteomes" id="UP000035762"/>
    </source>
</evidence>
<dbReference type="GO" id="GO:0003677">
    <property type="term" value="F:DNA binding"/>
    <property type="evidence" value="ECO:0007669"/>
    <property type="project" value="UniProtKB-KW"/>
</dbReference>
<dbReference type="InterPro" id="IPR005119">
    <property type="entry name" value="LysR_subst-bd"/>
</dbReference>
<dbReference type="PANTHER" id="PTHR30346:SF0">
    <property type="entry name" value="HCA OPERON TRANSCRIPTIONAL ACTIVATOR HCAR"/>
    <property type="match status" value="1"/>
</dbReference>
<comment type="caution">
    <text evidence="7">The sequence shown here is derived from an EMBL/GenBank/DDBJ whole genome shotgun (WGS) entry which is preliminary data.</text>
</comment>
<dbReference type="AlphaFoldDB" id="A0A090N835"/>
<accession>A0A090N835</accession>
<dbReference type="Proteomes" id="UP000035762">
    <property type="component" value="Unassembled WGS sequence"/>
</dbReference>
<organism evidence="7 8">
    <name type="scientific">Afipia felis</name>
    <name type="common">Cat scratch disease bacillus</name>
    <dbReference type="NCBI Taxonomy" id="1035"/>
    <lineage>
        <taxon>Bacteria</taxon>
        <taxon>Pseudomonadati</taxon>
        <taxon>Pseudomonadota</taxon>
        <taxon>Alphaproteobacteria</taxon>
        <taxon>Hyphomicrobiales</taxon>
        <taxon>Nitrobacteraceae</taxon>
        <taxon>Afipia</taxon>
    </lineage>
</organism>
<evidence type="ECO:0000259" key="6">
    <source>
        <dbReference type="PROSITE" id="PS50931"/>
    </source>
</evidence>
<feature type="domain" description="HTH lysR-type" evidence="6">
    <location>
        <begin position="2"/>
        <end position="59"/>
    </location>
</feature>
<dbReference type="RefSeq" id="WP_009339788.1">
    <property type="nucleotide sequence ID" value="NZ_CCAZ020000002.1"/>
</dbReference>
<dbReference type="InterPro" id="IPR000847">
    <property type="entry name" value="LysR_HTH_N"/>
</dbReference>
<dbReference type="CDD" id="cd08447">
    <property type="entry name" value="PBP2_LTTR_aromatics_like_1"/>
    <property type="match status" value="1"/>
</dbReference>
<dbReference type="PRINTS" id="PR00039">
    <property type="entry name" value="HTHLYSR"/>
</dbReference>
<reference evidence="7 8" key="1">
    <citation type="journal article" date="2014" name="Genome Announc.">
        <title>Genome Sequence of Afipia felis Strain 76713, Isolated in Hospital Water Using an Amoeba Co-Culture Procedure.</title>
        <authorList>
            <person name="Benamar S."/>
            <person name="La Scola B."/>
            <person name="Croce O."/>
        </authorList>
    </citation>
    <scope>NUCLEOTIDE SEQUENCE [LARGE SCALE GENOMIC DNA]</scope>
    <source>
        <strain evidence="7 8">76713</strain>
    </source>
</reference>
<protein>
    <submittedName>
        <fullName evidence="7">Hca operon transcriptional activator</fullName>
    </submittedName>
</protein>
<evidence type="ECO:0000256" key="1">
    <source>
        <dbReference type="ARBA" id="ARBA00003502"/>
    </source>
</evidence>
<keyword evidence="8" id="KW-1185">Reference proteome</keyword>
<evidence type="ECO:0000256" key="4">
    <source>
        <dbReference type="ARBA" id="ARBA00023125"/>
    </source>
</evidence>
<dbReference type="PROSITE" id="PS50931">
    <property type="entry name" value="HTH_LYSR"/>
    <property type="match status" value="1"/>
</dbReference>
<dbReference type="PANTHER" id="PTHR30346">
    <property type="entry name" value="TRANSCRIPTIONAL DUAL REGULATOR HCAR-RELATED"/>
    <property type="match status" value="1"/>
</dbReference>
<keyword evidence="3" id="KW-0805">Transcription regulation</keyword>